<dbReference type="EMBL" id="SRYB01000005">
    <property type="protein sequence ID" value="TGY79826.1"/>
    <property type="molecule type" value="Genomic_DNA"/>
</dbReference>
<evidence type="ECO:0000313" key="1">
    <source>
        <dbReference type="EMBL" id="TGY79826.1"/>
    </source>
</evidence>
<name>A0AC61RIA1_9BACT</name>
<protein>
    <submittedName>
        <fullName evidence="1">Uncharacterized protein</fullName>
    </submittedName>
</protein>
<dbReference type="Proteomes" id="UP000306319">
    <property type="component" value="Unassembled WGS sequence"/>
</dbReference>
<comment type="caution">
    <text evidence="1">The sequence shown here is derived from an EMBL/GenBank/DDBJ whole genome shotgun (WGS) entry which is preliminary data.</text>
</comment>
<keyword evidence="2" id="KW-1185">Reference proteome</keyword>
<evidence type="ECO:0000313" key="2">
    <source>
        <dbReference type="Proteomes" id="UP000306319"/>
    </source>
</evidence>
<proteinExistence type="predicted"/>
<accession>A0AC61RIA1</accession>
<reference evidence="1" key="1">
    <citation type="submission" date="2019-04" db="EMBL/GenBank/DDBJ databases">
        <title>Microbes associate with the intestines of laboratory mice.</title>
        <authorList>
            <person name="Navarre W."/>
            <person name="Wong E."/>
            <person name="Huang K."/>
            <person name="Tropini C."/>
            <person name="Ng K."/>
            <person name="Yu B."/>
        </authorList>
    </citation>
    <scope>NUCLEOTIDE SEQUENCE</scope>
    <source>
        <strain evidence="1">NM04_E33</strain>
    </source>
</reference>
<gene>
    <name evidence="1" type="ORF">E5331_05475</name>
</gene>
<sequence>MKREHIPFLLEVAGSINSNTIISELQSLSVKAKSGNTPIILPFIGEFSSGKTTLINALTDSHALETATRPTTATIYEVHFGAPKNCADIIFEDGREEHVDNIKTLINDNLKEAKVVTVFDTSTKVSPYTIIVDTPGISSPDPKHKLTLVNFLPSADGIILIVDINQQLTKSLIDFIKTVKLANKEIYAVLTKTDTKSPIDIEKAKCYLAQNCEMEIRHIAAVSATKNDITELSVIFKDIESRKEEIVRKADERRLDLIAEKLNEEIKNIITASSDDTTLENKIQEQNVILNRLHNQIERLIRNIRDSLEPLNREESRKFEDQVTRVFSLTFRKTASRTPDFT</sequence>
<organism evidence="1 2">
    <name type="scientific">Lepagella muris</name>
    <dbReference type="NCBI Taxonomy" id="3032870"/>
    <lineage>
        <taxon>Bacteria</taxon>
        <taxon>Pseudomonadati</taxon>
        <taxon>Bacteroidota</taxon>
        <taxon>Bacteroidia</taxon>
        <taxon>Bacteroidales</taxon>
        <taxon>Muribaculaceae</taxon>
        <taxon>Lepagella</taxon>
    </lineage>
</organism>
<feature type="non-terminal residue" evidence="1">
    <location>
        <position position="342"/>
    </location>
</feature>